<evidence type="ECO:0000313" key="3">
    <source>
        <dbReference type="Proteomes" id="UP000781958"/>
    </source>
</evidence>
<evidence type="ECO:0000313" key="2">
    <source>
        <dbReference type="EMBL" id="MBP2290453.1"/>
    </source>
</evidence>
<dbReference type="SUPFAM" id="SSF55154">
    <property type="entry name" value="CYTH-like phosphatases"/>
    <property type="match status" value="1"/>
</dbReference>
<dbReference type="PROSITE" id="PS51707">
    <property type="entry name" value="CYTH"/>
    <property type="match status" value="1"/>
</dbReference>
<dbReference type="InterPro" id="IPR012042">
    <property type="entry name" value="NeuTTM/CthTTM-like"/>
</dbReference>
<dbReference type="PIRSF" id="PIRSF016487">
    <property type="entry name" value="CYTH_UCP016487"/>
    <property type="match status" value="1"/>
</dbReference>
<name>A0ABS4SEG8_9PROT</name>
<sequence length="158" mass="17761">MAIEIERRFLVRKDIRRLCRDGVRIVQGYLPSDGEHTIRVRLAGSEGTLTMKSRRRGLCRDELEYAISGDYAARLLRTACGAGLIEKTRYLVHHHGLCWEVDVFDGENAGLVIAEIELSHPEQVVPLPDWVGAEVTHVPAYSNSSLSRSPIRRWLAAA</sequence>
<reference evidence="2 3" key="1">
    <citation type="submission" date="2021-03" db="EMBL/GenBank/DDBJ databases">
        <title>Genomic Encyclopedia of Type Strains, Phase III (KMG-III): the genomes of soil and plant-associated and newly described type strains.</title>
        <authorList>
            <person name="Whitman W."/>
        </authorList>
    </citation>
    <scope>NUCLEOTIDE SEQUENCE [LARGE SCALE GENOMIC DNA]</scope>
    <source>
        <strain evidence="2 3">IMMIB AFH-6</strain>
    </source>
</reference>
<evidence type="ECO:0000259" key="1">
    <source>
        <dbReference type="PROSITE" id="PS51707"/>
    </source>
</evidence>
<dbReference type="CDD" id="cd07891">
    <property type="entry name" value="CYTH-like_CthTTM-like_1"/>
    <property type="match status" value="1"/>
</dbReference>
<dbReference type="EMBL" id="JAGINP010000001">
    <property type="protein sequence ID" value="MBP2290453.1"/>
    <property type="molecule type" value="Genomic_DNA"/>
</dbReference>
<proteinExistence type="predicted"/>
<dbReference type="RefSeq" id="WP_209762506.1">
    <property type="nucleotide sequence ID" value="NZ_JAGINP010000001.1"/>
</dbReference>
<dbReference type="PANTHER" id="PTHR40114:SF1">
    <property type="entry name" value="SLR0698 PROTEIN"/>
    <property type="match status" value="1"/>
</dbReference>
<dbReference type="InterPro" id="IPR033469">
    <property type="entry name" value="CYTH-like_dom_sf"/>
</dbReference>
<gene>
    <name evidence="2" type="ORF">J2851_000190</name>
</gene>
<keyword evidence="3" id="KW-1185">Reference proteome</keyword>
<dbReference type="InterPro" id="IPR023577">
    <property type="entry name" value="CYTH_domain"/>
</dbReference>
<dbReference type="SMART" id="SM01118">
    <property type="entry name" value="CYTH"/>
    <property type="match status" value="1"/>
</dbReference>
<protein>
    <submittedName>
        <fullName evidence="2">CYTH domain-containing protein</fullName>
    </submittedName>
</protein>
<dbReference type="Proteomes" id="UP000781958">
    <property type="component" value="Unassembled WGS sequence"/>
</dbReference>
<dbReference type="Pfam" id="PF01928">
    <property type="entry name" value="CYTH"/>
    <property type="match status" value="1"/>
</dbReference>
<dbReference type="PANTHER" id="PTHR40114">
    <property type="entry name" value="SLR0698 PROTEIN"/>
    <property type="match status" value="1"/>
</dbReference>
<accession>A0ABS4SEG8</accession>
<feature type="domain" description="CYTH" evidence="1">
    <location>
        <begin position="2"/>
        <end position="149"/>
    </location>
</feature>
<organism evidence="2 3">
    <name type="scientific">Azospirillum rugosum</name>
    <dbReference type="NCBI Taxonomy" id="416170"/>
    <lineage>
        <taxon>Bacteria</taxon>
        <taxon>Pseudomonadati</taxon>
        <taxon>Pseudomonadota</taxon>
        <taxon>Alphaproteobacteria</taxon>
        <taxon>Rhodospirillales</taxon>
        <taxon>Azospirillaceae</taxon>
        <taxon>Azospirillum</taxon>
    </lineage>
</organism>
<comment type="caution">
    <text evidence="2">The sequence shown here is derived from an EMBL/GenBank/DDBJ whole genome shotgun (WGS) entry which is preliminary data.</text>
</comment>
<dbReference type="Gene3D" id="2.40.320.10">
    <property type="entry name" value="Hypothetical Protein Pfu-838710-001"/>
    <property type="match status" value="1"/>
</dbReference>